<dbReference type="Proteomes" id="UP000887575">
    <property type="component" value="Unassembled WGS sequence"/>
</dbReference>
<dbReference type="InterPro" id="IPR011701">
    <property type="entry name" value="MFS"/>
</dbReference>
<dbReference type="PROSITE" id="PS50850">
    <property type="entry name" value="MFS"/>
    <property type="match status" value="1"/>
</dbReference>
<sequence length="482" mass="53491">MSNLSRKLLICIYLPLGYFDLKIQDKTVSYIAKEAQNRVNATFLNEEYNVTLPKEENTGTLNWSPAQQSWLFSASSYGSLVATILAGYVSDRFRPKIVITLAVLGMSIMTSLAPLLAGIHYWAFFFGRTIQGISGGFLFPAGCALASRWFPMNEKSTLAAIYGSGSGLGGSLVPMVVAFLCTSSMGWSAVFYPFGVAGFVYVGIWVFFVSNNPSNNYFTSDKEKEFLAKEIDFTGNHDRKHLDEGATNFPWLRLFLSPVLLANYACQFSFQFTQTVMQLFLPMFFRDHLGFSIKENGYYTTLPFVLNVVMGFVWGLVADFMKNKKILSPKTCGKVCQTIDCFGTAFAMMMLYFLPTVETPGRALPFLIIYGLCFPAGVGGYFTSLLSICPRYSGTVMSINRGWGMASHLGTPMLMTFLSHLGLSSKYLILFGLASFLQVFAGVLFLIFGDLEIQEWAKHVPSSNQISVEIGENGETVEKSTR</sequence>
<evidence type="ECO:0000313" key="8">
    <source>
        <dbReference type="WBParaSite" id="MBELARI_LOCUS2338"/>
    </source>
</evidence>
<feature type="transmembrane region" description="Helical" evidence="5">
    <location>
        <begin position="402"/>
        <end position="421"/>
    </location>
</feature>
<feature type="transmembrane region" description="Helical" evidence="5">
    <location>
        <begin position="367"/>
        <end position="390"/>
    </location>
</feature>
<organism evidence="7 8">
    <name type="scientific">Mesorhabditis belari</name>
    <dbReference type="NCBI Taxonomy" id="2138241"/>
    <lineage>
        <taxon>Eukaryota</taxon>
        <taxon>Metazoa</taxon>
        <taxon>Ecdysozoa</taxon>
        <taxon>Nematoda</taxon>
        <taxon>Chromadorea</taxon>
        <taxon>Rhabditida</taxon>
        <taxon>Rhabditina</taxon>
        <taxon>Rhabditomorpha</taxon>
        <taxon>Rhabditoidea</taxon>
        <taxon>Rhabditidae</taxon>
        <taxon>Mesorhabditinae</taxon>
        <taxon>Mesorhabditis</taxon>
    </lineage>
</organism>
<keyword evidence="3 5" id="KW-1133">Transmembrane helix</keyword>
<name>A0AAF3F6A4_9BILA</name>
<reference evidence="8" key="1">
    <citation type="submission" date="2024-02" db="UniProtKB">
        <authorList>
            <consortium name="WormBaseParasite"/>
        </authorList>
    </citation>
    <scope>IDENTIFICATION</scope>
</reference>
<dbReference type="InterPro" id="IPR036259">
    <property type="entry name" value="MFS_trans_sf"/>
</dbReference>
<keyword evidence="7" id="KW-1185">Reference proteome</keyword>
<keyword evidence="4 5" id="KW-0472">Membrane</keyword>
<proteinExistence type="predicted"/>
<evidence type="ECO:0000256" key="5">
    <source>
        <dbReference type="SAM" id="Phobius"/>
    </source>
</evidence>
<evidence type="ECO:0000256" key="1">
    <source>
        <dbReference type="ARBA" id="ARBA00004141"/>
    </source>
</evidence>
<dbReference type="SUPFAM" id="SSF103473">
    <property type="entry name" value="MFS general substrate transporter"/>
    <property type="match status" value="1"/>
</dbReference>
<evidence type="ECO:0000256" key="4">
    <source>
        <dbReference type="ARBA" id="ARBA00023136"/>
    </source>
</evidence>
<dbReference type="InterPro" id="IPR020846">
    <property type="entry name" value="MFS_dom"/>
</dbReference>
<dbReference type="GO" id="GO:0016020">
    <property type="term" value="C:membrane"/>
    <property type="evidence" value="ECO:0007669"/>
    <property type="project" value="UniProtKB-SubCell"/>
</dbReference>
<evidence type="ECO:0000256" key="2">
    <source>
        <dbReference type="ARBA" id="ARBA00022692"/>
    </source>
</evidence>
<evidence type="ECO:0000313" key="7">
    <source>
        <dbReference type="Proteomes" id="UP000887575"/>
    </source>
</evidence>
<feature type="transmembrane region" description="Helical" evidence="5">
    <location>
        <begin position="97"/>
        <end position="123"/>
    </location>
</feature>
<feature type="transmembrane region" description="Helical" evidence="5">
    <location>
        <begin position="297"/>
        <end position="317"/>
    </location>
</feature>
<feature type="transmembrane region" description="Helical" evidence="5">
    <location>
        <begin position="186"/>
        <end position="208"/>
    </location>
</feature>
<feature type="transmembrane region" description="Helical" evidence="5">
    <location>
        <begin position="261"/>
        <end position="285"/>
    </location>
</feature>
<accession>A0AAF3F6A4</accession>
<dbReference type="GO" id="GO:0006820">
    <property type="term" value="P:monoatomic anion transport"/>
    <property type="evidence" value="ECO:0007669"/>
    <property type="project" value="TreeGrafter"/>
</dbReference>
<feature type="transmembrane region" description="Helical" evidence="5">
    <location>
        <begin position="338"/>
        <end position="355"/>
    </location>
</feature>
<dbReference type="InterPro" id="IPR050382">
    <property type="entry name" value="MFS_Na/Anion_cotransporter"/>
</dbReference>
<feature type="transmembrane region" description="Helical" evidence="5">
    <location>
        <begin position="129"/>
        <end position="147"/>
    </location>
</feature>
<evidence type="ECO:0000259" key="6">
    <source>
        <dbReference type="PROSITE" id="PS50850"/>
    </source>
</evidence>
<keyword evidence="2 5" id="KW-0812">Transmembrane</keyword>
<dbReference type="PANTHER" id="PTHR11662:SF405">
    <property type="entry name" value="PROTEIN CBG12249"/>
    <property type="match status" value="1"/>
</dbReference>
<dbReference type="GO" id="GO:0022857">
    <property type="term" value="F:transmembrane transporter activity"/>
    <property type="evidence" value="ECO:0007669"/>
    <property type="project" value="InterPro"/>
</dbReference>
<feature type="transmembrane region" description="Helical" evidence="5">
    <location>
        <begin position="159"/>
        <end position="180"/>
    </location>
</feature>
<feature type="transmembrane region" description="Helical" evidence="5">
    <location>
        <begin position="427"/>
        <end position="448"/>
    </location>
</feature>
<dbReference type="WBParaSite" id="MBELARI_LOCUS2338">
    <property type="protein sequence ID" value="MBELARI_LOCUS2338"/>
    <property type="gene ID" value="MBELARI_LOCUS2338"/>
</dbReference>
<dbReference type="AlphaFoldDB" id="A0AAF3F6A4"/>
<dbReference type="Gene3D" id="1.20.1250.20">
    <property type="entry name" value="MFS general substrate transporter like domains"/>
    <property type="match status" value="2"/>
</dbReference>
<dbReference type="PANTHER" id="PTHR11662">
    <property type="entry name" value="SOLUTE CARRIER FAMILY 17"/>
    <property type="match status" value="1"/>
</dbReference>
<evidence type="ECO:0000256" key="3">
    <source>
        <dbReference type="ARBA" id="ARBA00022989"/>
    </source>
</evidence>
<dbReference type="Pfam" id="PF07690">
    <property type="entry name" value="MFS_1"/>
    <property type="match status" value="1"/>
</dbReference>
<dbReference type="FunFam" id="1.20.1250.20:FF:000355">
    <property type="entry name" value="SLC (SoLute Carrier) homolog"/>
    <property type="match status" value="1"/>
</dbReference>
<protein>
    <recommendedName>
        <fullName evidence="6">Major facilitator superfamily (MFS) profile domain-containing protein</fullName>
    </recommendedName>
</protein>
<feature type="domain" description="Major facilitator superfamily (MFS) profile" evidence="6">
    <location>
        <begin position="10"/>
        <end position="452"/>
    </location>
</feature>
<comment type="subcellular location">
    <subcellularLocation>
        <location evidence="1">Membrane</location>
        <topology evidence="1">Multi-pass membrane protein</topology>
    </subcellularLocation>
</comment>
<feature type="transmembrane region" description="Helical" evidence="5">
    <location>
        <begin position="70"/>
        <end position="90"/>
    </location>
</feature>